<gene>
    <name evidence="2" type="ORF">ERUC_LOCUS5675</name>
</gene>
<organism evidence="2 3">
    <name type="scientific">Eruca vesicaria subsp. sativa</name>
    <name type="common">Garden rocket</name>
    <name type="synonym">Eruca sativa</name>
    <dbReference type="NCBI Taxonomy" id="29727"/>
    <lineage>
        <taxon>Eukaryota</taxon>
        <taxon>Viridiplantae</taxon>
        <taxon>Streptophyta</taxon>
        <taxon>Embryophyta</taxon>
        <taxon>Tracheophyta</taxon>
        <taxon>Spermatophyta</taxon>
        <taxon>Magnoliopsida</taxon>
        <taxon>eudicotyledons</taxon>
        <taxon>Gunneridae</taxon>
        <taxon>Pentapetalae</taxon>
        <taxon>rosids</taxon>
        <taxon>malvids</taxon>
        <taxon>Brassicales</taxon>
        <taxon>Brassicaceae</taxon>
        <taxon>Brassiceae</taxon>
        <taxon>Eruca</taxon>
    </lineage>
</organism>
<dbReference type="InterPro" id="IPR013187">
    <property type="entry name" value="F-box-assoc_dom_typ3"/>
</dbReference>
<dbReference type="EMBL" id="CAKOAT010071599">
    <property type="protein sequence ID" value="CAH8310309.1"/>
    <property type="molecule type" value="Genomic_DNA"/>
</dbReference>
<comment type="caution">
    <text evidence="2">The sequence shown here is derived from an EMBL/GenBank/DDBJ whole genome shotgun (WGS) entry which is preliminary data.</text>
</comment>
<name>A0ABC8J2A3_ERUVS</name>
<accession>A0ABC8J2A3</accession>
<evidence type="ECO:0000313" key="2">
    <source>
        <dbReference type="EMBL" id="CAH8310309.1"/>
    </source>
</evidence>
<dbReference type="Pfam" id="PF08268">
    <property type="entry name" value="FBA_3"/>
    <property type="match status" value="1"/>
</dbReference>
<reference evidence="2 3" key="1">
    <citation type="submission" date="2022-03" db="EMBL/GenBank/DDBJ databases">
        <authorList>
            <person name="Macdonald S."/>
            <person name="Ahmed S."/>
            <person name="Newling K."/>
        </authorList>
    </citation>
    <scope>NUCLEOTIDE SEQUENCE [LARGE SCALE GENOMIC DNA]</scope>
</reference>
<proteinExistence type="predicted"/>
<protein>
    <recommendedName>
        <fullName evidence="1">F-box associated beta-propeller type 3 domain-containing protein</fullName>
    </recommendedName>
</protein>
<feature type="domain" description="F-box associated beta-propeller type 3" evidence="1">
    <location>
        <begin position="13"/>
        <end position="146"/>
    </location>
</feature>
<dbReference type="Proteomes" id="UP001642260">
    <property type="component" value="Unassembled WGS sequence"/>
</dbReference>
<dbReference type="AlphaFoldDB" id="A0ABC8J2A3"/>
<keyword evidence="3" id="KW-1185">Reference proteome</keyword>
<sequence length="175" mass="19996">MRGPAPPPPSEETADLLVSFDLVTEVFKFVKLPDDLLTDFDGQPGDRLVTFNNQLAIAQDDGDSNLLTLWLLDDKCSWFKREIIIPWTCSSPSARIRHKFIGTGATNELIYAPYSTYNFRSQFHFENQYVIYYDCIRETKTNVSIRDDFAGFSGKIEPYLDYTDSTDLISVGRPM</sequence>
<evidence type="ECO:0000259" key="1">
    <source>
        <dbReference type="Pfam" id="PF08268"/>
    </source>
</evidence>
<evidence type="ECO:0000313" key="3">
    <source>
        <dbReference type="Proteomes" id="UP001642260"/>
    </source>
</evidence>